<dbReference type="Proteomes" id="UP000199529">
    <property type="component" value="Unassembled WGS sequence"/>
</dbReference>
<dbReference type="EMBL" id="FNOK01000061">
    <property type="protein sequence ID" value="SDZ34150.1"/>
    <property type="molecule type" value="Genomic_DNA"/>
</dbReference>
<evidence type="ECO:0000256" key="1">
    <source>
        <dbReference type="SAM" id="MobiDB-lite"/>
    </source>
</evidence>
<accession>A0A1H3S8Z2</accession>
<gene>
    <name evidence="3" type="ORF">SAMN05216215_106146</name>
</gene>
<keyword evidence="4" id="KW-1185">Reference proteome</keyword>
<dbReference type="Pfam" id="PF13455">
    <property type="entry name" value="MUG113"/>
    <property type="match status" value="1"/>
</dbReference>
<evidence type="ECO:0000313" key="3">
    <source>
        <dbReference type="EMBL" id="SDZ34150.1"/>
    </source>
</evidence>
<reference evidence="4" key="1">
    <citation type="submission" date="2016-10" db="EMBL/GenBank/DDBJ databases">
        <authorList>
            <person name="Varghese N."/>
            <person name="Submissions S."/>
        </authorList>
    </citation>
    <scope>NUCLEOTIDE SEQUENCE [LARGE SCALE GENOMIC DNA]</scope>
    <source>
        <strain evidence="4">CGMCC 4.3530</strain>
    </source>
</reference>
<dbReference type="InterPro" id="IPR018306">
    <property type="entry name" value="Phage_T5_Orf172_DNA-bd"/>
</dbReference>
<feature type="region of interest" description="Disordered" evidence="1">
    <location>
        <begin position="88"/>
        <end position="110"/>
    </location>
</feature>
<sequence>MFTKGDRLTVAKAPYGLATDRGLTLNALGLYLLISWHWDKSSTLADALTVSDLLSMTSTSRSATLEALGELADAGYIACVTPERLSEEITRQEEREQQRRDRSAEQERERMRNLPRSKLYVIGGQQDSGVIKIGVSIDPERRRDQLQIGSSLKLQVLWTHDNGSKRLEQWLHQRFAKYRTHNEWFDFGRRKALPLVQDAVSRWREAG</sequence>
<name>A0A1H3S8Z2_9PSEU</name>
<proteinExistence type="predicted"/>
<evidence type="ECO:0000313" key="4">
    <source>
        <dbReference type="Proteomes" id="UP000199529"/>
    </source>
</evidence>
<protein>
    <submittedName>
        <fullName evidence="3">T5orf172 domain-containing protein</fullName>
    </submittedName>
</protein>
<dbReference type="SMART" id="SM00974">
    <property type="entry name" value="T5orf172"/>
    <property type="match status" value="1"/>
</dbReference>
<evidence type="ECO:0000259" key="2">
    <source>
        <dbReference type="SMART" id="SM00974"/>
    </source>
</evidence>
<organism evidence="3 4">
    <name type="scientific">Saccharopolyspora shandongensis</name>
    <dbReference type="NCBI Taxonomy" id="418495"/>
    <lineage>
        <taxon>Bacteria</taxon>
        <taxon>Bacillati</taxon>
        <taxon>Actinomycetota</taxon>
        <taxon>Actinomycetes</taxon>
        <taxon>Pseudonocardiales</taxon>
        <taxon>Pseudonocardiaceae</taxon>
        <taxon>Saccharopolyspora</taxon>
    </lineage>
</organism>
<feature type="domain" description="Bacteriophage T5 Orf172 DNA-binding" evidence="2">
    <location>
        <begin position="125"/>
        <end position="199"/>
    </location>
</feature>
<dbReference type="AlphaFoldDB" id="A0A1H3S8Z2"/>